<gene>
    <name evidence="1" type="ORF">QEZ52_22205</name>
</gene>
<protein>
    <submittedName>
        <fullName evidence="1">Uncharacterized protein</fullName>
    </submittedName>
</protein>
<evidence type="ECO:0000313" key="1">
    <source>
        <dbReference type="EMBL" id="WZK91455.1"/>
    </source>
</evidence>
<sequence length="81" mass="9288">MLETDVDETLFVMGRTTWIDDAPITMVRALAAPGYHLITRAKYWSKNCVSRPATKQRSLRILAQILVHSEHYIQVPDRYGA</sequence>
<organism evidence="1 2">
    <name type="scientific">Aliisedimentitalea scapharcae</name>
    <dbReference type="NCBI Taxonomy" id="1524259"/>
    <lineage>
        <taxon>Bacteria</taxon>
        <taxon>Pseudomonadati</taxon>
        <taxon>Pseudomonadota</taxon>
        <taxon>Alphaproteobacteria</taxon>
        <taxon>Rhodobacterales</taxon>
        <taxon>Roseobacteraceae</taxon>
        <taxon>Aliisedimentitalea</taxon>
    </lineage>
</organism>
<reference evidence="1 2" key="1">
    <citation type="submission" date="2023-04" db="EMBL/GenBank/DDBJ databases">
        <title>Complete genome sequence of Alisedimentitalea scapharcae.</title>
        <authorList>
            <person name="Rong J.-C."/>
            <person name="Yi M.-L."/>
            <person name="Zhao Q."/>
        </authorList>
    </citation>
    <scope>NUCLEOTIDE SEQUENCE [LARGE SCALE GENOMIC DNA]</scope>
    <source>
        <strain evidence="1 2">KCTC 42119</strain>
        <plasmid evidence="1 2">unnamed2</plasmid>
    </source>
</reference>
<dbReference type="Proteomes" id="UP001623232">
    <property type="component" value="Plasmid unnamed2"/>
</dbReference>
<accession>A0ABZ2Y337</accession>
<keyword evidence="1" id="KW-0614">Plasmid</keyword>
<dbReference type="EMBL" id="CP123586">
    <property type="protein sequence ID" value="WZK91455.1"/>
    <property type="molecule type" value="Genomic_DNA"/>
</dbReference>
<geneLocation type="plasmid" evidence="1 2">
    <name>unnamed2</name>
</geneLocation>
<proteinExistence type="predicted"/>
<name>A0ABZ2Y337_9RHOB</name>
<keyword evidence="2" id="KW-1185">Reference proteome</keyword>
<dbReference type="RefSeq" id="WP_343211680.1">
    <property type="nucleotide sequence ID" value="NZ_CP123586.1"/>
</dbReference>
<evidence type="ECO:0000313" key="2">
    <source>
        <dbReference type="Proteomes" id="UP001623232"/>
    </source>
</evidence>